<accession>A0A8J5SAE1</accession>
<organism evidence="3 4">
    <name type="scientific">Zizania palustris</name>
    <name type="common">Northern wild rice</name>
    <dbReference type="NCBI Taxonomy" id="103762"/>
    <lineage>
        <taxon>Eukaryota</taxon>
        <taxon>Viridiplantae</taxon>
        <taxon>Streptophyta</taxon>
        <taxon>Embryophyta</taxon>
        <taxon>Tracheophyta</taxon>
        <taxon>Spermatophyta</taxon>
        <taxon>Magnoliopsida</taxon>
        <taxon>Liliopsida</taxon>
        <taxon>Poales</taxon>
        <taxon>Poaceae</taxon>
        <taxon>BOP clade</taxon>
        <taxon>Oryzoideae</taxon>
        <taxon>Oryzeae</taxon>
        <taxon>Zizaniinae</taxon>
        <taxon>Zizania</taxon>
    </lineage>
</organism>
<reference evidence="3" key="2">
    <citation type="submission" date="2021-02" db="EMBL/GenBank/DDBJ databases">
        <authorList>
            <person name="Kimball J.A."/>
            <person name="Haas M.W."/>
            <person name="Macchietto M."/>
            <person name="Kono T."/>
            <person name="Duquette J."/>
            <person name="Shao M."/>
        </authorList>
    </citation>
    <scope>NUCLEOTIDE SEQUENCE</scope>
    <source>
        <tissue evidence="3">Fresh leaf tissue</tissue>
    </source>
</reference>
<name>A0A8J5SAE1_ZIZPA</name>
<comment type="caution">
    <text evidence="3">The sequence shown here is derived from an EMBL/GenBank/DDBJ whole genome shotgun (WGS) entry which is preliminary data.</text>
</comment>
<dbReference type="AlphaFoldDB" id="A0A8J5SAE1"/>
<keyword evidence="4" id="KW-1185">Reference proteome</keyword>
<keyword evidence="1" id="KW-0732">Signal</keyword>
<evidence type="ECO:0000313" key="4">
    <source>
        <dbReference type="Proteomes" id="UP000729402"/>
    </source>
</evidence>
<feature type="domain" description="NOMO-like N-terminal beta-sandwich" evidence="2">
    <location>
        <begin position="50"/>
        <end position="87"/>
    </location>
</feature>
<protein>
    <recommendedName>
        <fullName evidence="2">NOMO-like N-terminal beta-sandwich domain-containing protein</fullName>
    </recommendedName>
</protein>
<sequence>MAPGCPHAFVVITSVAPVHYSAAPTMFIAAALTTPDRPRHRCFHPCCSRPGSFMIRVKGPNGWSWKPETVPYGIDQNGCIVNADTNFQFTGFIISGKVIGAVGGKNCSKIGGPFGIKVELLKNSDELGYVWI</sequence>
<dbReference type="OrthoDB" id="10263633at2759"/>
<evidence type="ECO:0000313" key="3">
    <source>
        <dbReference type="EMBL" id="KAG8052029.1"/>
    </source>
</evidence>
<dbReference type="InterPro" id="IPR051417">
    <property type="entry name" value="SDr/BOS_complex"/>
</dbReference>
<evidence type="ECO:0000256" key="1">
    <source>
        <dbReference type="ARBA" id="ARBA00022729"/>
    </source>
</evidence>
<evidence type="ECO:0000259" key="2">
    <source>
        <dbReference type="Pfam" id="PF22898"/>
    </source>
</evidence>
<dbReference type="GO" id="GO:0005789">
    <property type="term" value="C:endoplasmic reticulum membrane"/>
    <property type="evidence" value="ECO:0007669"/>
    <property type="project" value="TreeGrafter"/>
</dbReference>
<dbReference type="Pfam" id="PF22898">
    <property type="entry name" value="NOMO1-like_1st"/>
    <property type="match status" value="1"/>
</dbReference>
<dbReference type="PANTHER" id="PTHR23303:SF14">
    <property type="entry name" value="BOS COMPLEX SUBUNIT NOMO1-RELATED"/>
    <property type="match status" value="1"/>
</dbReference>
<dbReference type="InterPro" id="IPR055075">
    <property type="entry name" value="NOMO-like_N"/>
</dbReference>
<dbReference type="PANTHER" id="PTHR23303">
    <property type="entry name" value="CARBOXYPEPTIDASE REGULATORY REGION-CONTAINING"/>
    <property type="match status" value="1"/>
</dbReference>
<gene>
    <name evidence="3" type="ORF">GUJ93_ZPchr0001g31276</name>
</gene>
<dbReference type="Proteomes" id="UP000729402">
    <property type="component" value="Unassembled WGS sequence"/>
</dbReference>
<reference evidence="3" key="1">
    <citation type="journal article" date="2021" name="bioRxiv">
        <title>Whole Genome Assembly and Annotation of Northern Wild Rice, Zizania palustris L., Supports a Whole Genome Duplication in the Zizania Genus.</title>
        <authorList>
            <person name="Haas M."/>
            <person name="Kono T."/>
            <person name="Macchietto M."/>
            <person name="Millas R."/>
            <person name="McGilp L."/>
            <person name="Shao M."/>
            <person name="Duquette J."/>
            <person name="Hirsch C.N."/>
            <person name="Kimball J."/>
        </authorList>
    </citation>
    <scope>NUCLEOTIDE SEQUENCE</scope>
    <source>
        <tissue evidence="3">Fresh leaf tissue</tissue>
    </source>
</reference>
<dbReference type="EMBL" id="JAAALK010000288">
    <property type="protein sequence ID" value="KAG8052029.1"/>
    <property type="molecule type" value="Genomic_DNA"/>
</dbReference>
<proteinExistence type="predicted"/>